<keyword evidence="1" id="KW-0812">Transmembrane</keyword>
<proteinExistence type="predicted"/>
<feature type="transmembrane region" description="Helical" evidence="1">
    <location>
        <begin position="20"/>
        <end position="38"/>
    </location>
</feature>
<dbReference type="EMBL" id="MQUQ01000001">
    <property type="protein sequence ID" value="OLZ57315.1"/>
    <property type="molecule type" value="Genomic_DNA"/>
</dbReference>
<organism evidence="2 3">
    <name type="scientific">Amycolatopsis coloradensis</name>
    <dbReference type="NCBI Taxonomy" id="76021"/>
    <lineage>
        <taxon>Bacteria</taxon>
        <taxon>Bacillati</taxon>
        <taxon>Actinomycetota</taxon>
        <taxon>Actinomycetes</taxon>
        <taxon>Pseudonocardiales</taxon>
        <taxon>Pseudonocardiaceae</taxon>
        <taxon>Amycolatopsis</taxon>
    </lineage>
</organism>
<name>A0A1R0L3P8_9PSEU</name>
<evidence type="ECO:0000313" key="3">
    <source>
        <dbReference type="Proteomes" id="UP000187486"/>
    </source>
</evidence>
<dbReference type="Proteomes" id="UP000187486">
    <property type="component" value="Unassembled WGS sequence"/>
</dbReference>
<accession>A0A1R0L3P8</accession>
<reference evidence="2 3" key="1">
    <citation type="submission" date="2016-01" db="EMBL/GenBank/DDBJ databases">
        <title>Amycolatopsis coloradensis genome sequencing and assembly.</title>
        <authorList>
            <person name="Mayilraj S."/>
        </authorList>
    </citation>
    <scope>NUCLEOTIDE SEQUENCE [LARGE SCALE GENOMIC DNA]</scope>
    <source>
        <strain evidence="2 3">DSM 44225</strain>
    </source>
</reference>
<comment type="caution">
    <text evidence="2">The sequence shown here is derived from an EMBL/GenBank/DDBJ whole genome shotgun (WGS) entry which is preliminary data.</text>
</comment>
<dbReference type="AlphaFoldDB" id="A0A1R0L3P8"/>
<dbReference type="STRING" id="76021.BS329_01155"/>
<evidence type="ECO:0000313" key="2">
    <source>
        <dbReference type="EMBL" id="OLZ57315.1"/>
    </source>
</evidence>
<keyword evidence="3" id="KW-1185">Reference proteome</keyword>
<keyword evidence="1" id="KW-1133">Transmembrane helix</keyword>
<protein>
    <submittedName>
        <fullName evidence="2">Uncharacterized protein</fullName>
    </submittedName>
</protein>
<gene>
    <name evidence="2" type="ORF">BS329_01155</name>
</gene>
<dbReference type="RefSeq" id="WP_076154881.1">
    <property type="nucleotide sequence ID" value="NZ_JBEZVB010000006.1"/>
</dbReference>
<sequence>MPRTPLANVPEDFFLGAGRRGAGFLAAVVLGFAGVRGFRAGPLLPPLRAVLRFLVVDPLAMSPR</sequence>
<evidence type="ECO:0000256" key="1">
    <source>
        <dbReference type="SAM" id="Phobius"/>
    </source>
</evidence>
<keyword evidence="1" id="KW-0472">Membrane</keyword>